<comment type="caution">
    <text evidence="2">The sequence shown here is derived from an EMBL/GenBank/DDBJ whole genome shotgun (WGS) entry which is preliminary data.</text>
</comment>
<evidence type="ECO:0000256" key="1">
    <source>
        <dbReference type="SAM" id="MobiDB-lite"/>
    </source>
</evidence>
<proteinExistence type="predicted"/>
<dbReference type="Proteomes" id="UP000616769">
    <property type="component" value="Unassembled WGS sequence"/>
</dbReference>
<dbReference type="VEuPathDB" id="VectorBase:SSCA007977"/>
<feature type="region of interest" description="Disordered" evidence="1">
    <location>
        <begin position="49"/>
        <end position="82"/>
    </location>
</feature>
<gene>
    <name evidence="2" type="ORF">QR98_0037480</name>
</gene>
<evidence type="ECO:0000313" key="3">
    <source>
        <dbReference type="Proteomes" id="UP000616769"/>
    </source>
</evidence>
<protein>
    <submittedName>
        <fullName evidence="2">Uncharacterized protein</fullName>
    </submittedName>
</protein>
<dbReference type="AlphaFoldDB" id="A0A132A2Q8"/>
<accession>A0A132A2Q8</accession>
<evidence type="ECO:0000313" key="2">
    <source>
        <dbReference type="EMBL" id="KPM05287.1"/>
    </source>
</evidence>
<reference evidence="2 3" key="1">
    <citation type="journal article" date="2015" name="Parasit. Vectors">
        <title>Draft genome of the scabies mite.</title>
        <authorList>
            <person name="Rider S.D.Jr."/>
            <person name="Morgan M.S."/>
            <person name="Arlian L.G."/>
        </authorList>
    </citation>
    <scope>NUCLEOTIDE SEQUENCE [LARGE SCALE GENOMIC DNA]</scope>
    <source>
        <strain evidence="2">Arlian Lab</strain>
    </source>
</reference>
<sequence length="82" mass="9359">MRSLVCVAAQRYKVCPDEDIDEWEMVDQLYLPPTKSFDDRRNDSVYYPLVQYPSEPKIEHLDDDGSGDGDDEEDDGDAAAEN</sequence>
<feature type="compositionally biased region" description="Acidic residues" evidence="1">
    <location>
        <begin position="61"/>
        <end position="82"/>
    </location>
</feature>
<name>A0A132A2Q8_SARSC</name>
<dbReference type="EMBL" id="JXLN01010183">
    <property type="protein sequence ID" value="KPM05287.1"/>
    <property type="molecule type" value="Genomic_DNA"/>
</dbReference>
<organism evidence="2 3">
    <name type="scientific">Sarcoptes scabiei</name>
    <name type="common">Itch mite</name>
    <name type="synonym">Acarus scabiei</name>
    <dbReference type="NCBI Taxonomy" id="52283"/>
    <lineage>
        <taxon>Eukaryota</taxon>
        <taxon>Metazoa</taxon>
        <taxon>Ecdysozoa</taxon>
        <taxon>Arthropoda</taxon>
        <taxon>Chelicerata</taxon>
        <taxon>Arachnida</taxon>
        <taxon>Acari</taxon>
        <taxon>Acariformes</taxon>
        <taxon>Sarcoptiformes</taxon>
        <taxon>Astigmata</taxon>
        <taxon>Psoroptidia</taxon>
        <taxon>Sarcoptoidea</taxon>
        <taxon>Sarcoptidae</taxon>
        <taxon>Sarcoptinae</taxon>
        <taxon>Sarcoptes</taxon>
    </lineage>
</organism>